<organism evidence="3 4">
    <name type="scientific">Janibacter melonis</name>
    <dbReference type="NCBI Taxonomy" id="262209"/>
    <lineage>
        <taxon>Bacteria</taxon>
        <taxon>Bacillati</taxon>
        <taxon>Actinomycetota</taxon>
        <taxon>Actinomycetes</taxon>
        <taxon>Micrococcales</taxon>
        <taxon>Intrasporangiaceae</taxon>
        <taxon>Janibacter</taxon>
    </lineage>
</organism>
<dbReference type="GO" id="GO:0044877">
    <property type="term" value="F:protein-containing complex binding"/>
    <property type="evidence" value="ECO:0007669"/>
    <property type="project" value="TreeGrafter"/>
</dbReference>
<dbReference type="STRING" id="262209.AWH69_01480"/>
<dbReference type="Gene3D" id="3.40.50.720">
    <property type="entry name" value="NAD(P)-binding Rossmann-like Domain"/>
    <property type="match status" value="1"/>
</dbReference>
<dbReference type="AlphaFoldDB" id="A0A176QFD2"/>
<proteinExistence type="predicted"/>
<dbReference type="InterPro" id="IPR051207">
    <property type="entry name" value="ComplexI_NDUFA9_subunit"/>
</dbReference>
<evidence type="ECO:0000259" key="2">
    <source>
        <dbReference type="Pfam" id="PF13460"/>
    </source>
</evidence>
<dbReference type="Proteomes" id="UP000076976">
    <property type="component" value="Unassembled WGS sequence"/>
</dbReference>
<protein>
    <recommendedName>
        <fullName evidence="2">NAD(P)-binding domain-containing protein</fullName>
    </recommendedName>
</protein>
<dbReference type="InterPro" id="IPR036291">
    <property type="entry name" value="NAD(P)-bd_dom_sf"/>
</dbReference>
<keyword evidence="4" id="KW-1185">Reference proteome</keyword>
<dbReference type="SUPFAM" id="SSF51735">
    <property type="entry name" value="NAD(P)-binding Rossmann-fold domains"/>
    <property type="match status" value="1"/>
</dbReference>
<feature type="compositionally biased region" description="Basic and acidic residues" evidence="1">
    <location>
        <begin position="303"/>
        <end position="319"/>
    </location>
</feature>
<evidence type="ECO:0000313" key="3">
    <source>
        <dbReference type="EMBL" id="OAB88505.1"/>
    </source>
</evidence>
<feature type="domain" description="NAD(P)-binding" evidence="2">
    <location>
        <begin position="7"/>
        <end position="112"/>
    </location>
</feature>
<dbReference type="PANTHER" id="PTHR12126:SF16">
    <property type="entry name" value="MIOREX COMPLEX COMPONENT 2"/>
    <property type="match status" value="1"/>
</dbReference>
<dbReference type="InterPro" id="IPR016040">
    <property type="entry name" value="NAD(P)-bd_dom"/>
</dbReference>
<dbReference type="EMBL" id="LQZG01000001">
    <property type="protein sequence ID" value="OAB88505.1"/>
    <property type="molecule type" value="Genomic_DNA"/>
</dbReference>
<name>A0A176QFD2_9MICO</name>
<sequence>MRVLVTGARGYVGSRLVPALLARGHEVVATSSDGSSRTGYPWRDAVEWRPMDVFDAGQVRRAVDGVDAVAYLIHGLDDRDYVARDRQAAQTMRAAVDAAGVEHLVYLSGLVPQGTPDEQLSDHLRSRLEVEDVLTAREGSSLTLRAAIVMGSGSSSFEVVRQVSRRIPLVRPVPMWMRGTRVQPIAVSDTIEYLVLALESPGTRGYLDIGGPDVLTYPELLRVYADVVSVSRVQVPLPWMPAGLMGSIAGALTDVPGETVEALVHSLEHDMICHVDAREVLGEPGRTLVGVRESMSRSTRPFDPAHDGAARGEDPHRPSLGDPAWSR</sequence>
<gene>
    <name evidence="3" type="ORF">AWH69_01480</name>
</gene>
<dbReference type="Pfam" id="PF13460">
    <property type="entry name" value="NAD_binding_10"/>
    <property type="match status" value="1"/>
</dbReference>
<reference evidence="3 4" key="1">
    <citation type="submission" date="2016-01" db="EMBL/GenBank/DDBJ databases">
        <title>Janibacter melonis strain CD11_4 genome sequencing and assembly.</title>
        <authorList>
            <person name="Nair G.R."/>
            <person name="Kaur G."/>
            <person name="Chander A.M."/>
            <person name="Mayilraj S."/>
        </authorList>
    </citation>
    <scope>NUCLEOTIDE SEQUENCE [LARGE SCALE GENOMIC DNA]</scope>
    <source>
        <strain evidence="3 4">CD11-4</strain>
    </source>
</reference>
<comment type="caution">
    <text evidence="3">The sequence shown here is derived from an EMBL/GenBank/DDBJ whole genome shotgun (WGS) entry which is preliminary data.</text>
</comment>
<dbReference type="RefSeq" id="WP_068270430.1">
    <property type="nucleotide sequence ID" value="NZ_LQZG01000001.1"/>
</dbReference>
<feature type="region of interest" description="Disordered" evidence="1">
    <location>
        <begin position="292"/>
        <end position="327"/>
    </location>
</feature>
<evidence type="ECO:0000313" key="4">
    <source>
        <dbReference type="Proteomes" id="UP000076976"/>
    </source>
</evidence>
<evidence type="ECO:0000256" key="1">
    <source>
        <dbReference type="SAM" id="MobiDB-lite"/>
    </source>
</evidence>
<accession>A0A176QFD2</accession>
<dbReference type="PANTHER" id="PTHR12126">
    <property type="entry name" value="NADH-UBIQUINONE OXIDOREDUCTASE 39 KDA SUBUNIT-RELATED"/>
    <property type="match status" value="1"/>
</dbReference>